<dbReference type="PANTHER" id="PTHR36922">
    <property type="entry name" value="BLL2446 PROTEIN"/>
    <property type="match status" value="1"/>
</dbReference>
<dbReference type="InterPro" id="IPR018531">
    <property type="entry name" value="DUF1993"/>
</dbReference>
<accession>A0A2M9Y7A3</accession>
<reference evidence="1" key="1">
    <citation type="journal article" date="2019" name="PLoS Negl. Trop. Dis.">
        <title>Revisiting the worldwide diversity of Leptospira species in the environment.</title>
        <authorList>
            <person name="Vincent A.T."/>
            <person name="Schiettekatte O."/>
            <person name="Bourhy P."/>
            <person name="Veyrier F.J."/>
            <person name="Picardeau M."/>
        </authorList>
    </citation>
    <scope>NUCLEOTIDE SEQUENCE [LARGE SCALE GENOMIC DNA]</scope>
    <source>
        <strain evidence="1">201800277</strain>
    </source>
</reference>
<dbReference type="Pfam" id="PF09351">
    <property type="entry name" value="DUF1993"/>
    <property type="match status" value="1"/>
</dbReference>
<keyword evidence="2" id="KW-1185">Reference proteome</keyword>
<gene>
    <name evidence="1" type="ORF">EHQ30_03485</name>
</gene>
<dbReference type="EMBL" id="RQFP01000001">
    <property type="protein sequence ID" value="TGK95711.1"/>
    <property type="molecule type" value="Genomic_DNA"/>
</dbReference>
<dbReference type="RefSeq" id="WP_100789326.1">
    <property type="nucleotide sequence ID" value="NZ_NPDQ01000001.1"/>
</dbReference>
<dbReference type="SUPFAM" id="SSF109854">
    <property type="entry name" value="DinB/YfiT-like putative metalloenzymes"/>
    <property type="match status" value="1"/>
</dbReference>
<evidence type="ECO:0000313" key="2">
    <source>
        <dbReference type="Proteomes" id="UP000297891"/>
    </source>
</evidence>
<dbReference type="AlphaFoldDB" id="A0A2M9Y7A3"/>
<name>A0A2M9Y7A3_9LEPT</name>
<comment type="caution">
    <text evidence="1">The sequence shown here is derived from an EMBL/GenBank/DDBJ whole genome shotgun (WGS) entry which is preliminary data.</text>
</comment>
<protein>
    <submittedName>
        <fullName evidence="1">DUF1993 domain-containing protein</fullName>
    </submittedName>
</protein>
<dbReference type="Proteomes" id="UP000297891">
    <property type="component" value="Unassembled WGS sequence"/>
</dbReference>
<dbReference type="PANTHER" id="PTHR36922:SF1">
    <property type="entry name" value="DUF1993 DOMAIN-CONTAINING PROTEIN"/>
    <property type="match status" value="1"/>
</dbReference>
<proteinExistence type="predicted"/>
<sequence>MNESIIYEISVQSFQKGLRNLIKILEKAETHSASKNFPFANLLNARLFPDQFHLTKQIQIACDTAKLAVSRITGKEAPVHEDTETNLEELKLRIHSVIQYLDTYQKEDFQQVFETKISLPRWEGKQLTGFEYLTHHAIPNFYFHITTAYAILRHNGIEIGKKDYLGDMPFKT</sequence>
<evidence type="ECO:0000313" key="1">
    <source>
        <dbReference type="EMBL" id="TGK95711.1"/>
    </source>
</evidence>
<organism evidence="1 2">
    <name type="scientific">Leptospira brenneri</name>
    <dbReference type="NCBI Taxonomy" id="2023182"/>
    <lineage>
        <taxon>Bacteria</taxon>
        <taxon>Pseudomonadati</taxon>
        <taxon>Spirochaetota</taxon>
        <taxon>Spirochaetia</taxon>
        <taxon>Leptospirales</taxon>
        <taxon>Leptospiraceae</taxon>
        <taxon>Leptospira</taxon>
    </lineage>
</organism>
<dbReference type="Gene3D" id="1.20.120.450">
    <property type="entry name" value="dinb family like domain"/>
    <property type="match status" value="1"/>
</dbReference>
<dbReference type="OrthoDB" id="338237at2"/>
<dbReference type="InterPro" id="IPR034660">
    <property type="entry name" value="DinB/YfiT-like"/>
</dbReference>